<keyword evidence="7 8" id="KW-0067">ATP-binding</keyword>
<comment type="domain">
    <text evidence="8">The EXKPK motif is conserved in inositol-pentakisphosphate 2-kinases of both family 1 and 2.</text>
</comment>
<accession>A0AAD5VU81</accession>
<keyword evidence="6 8" id="KW-0418">Kinase</keyword>
<dbReference type="Proteomes" id="UP001213000">
    <property type="component" value="Unassembled WGS sequence"/>
</dbReference>
<dbReference type="GO" id="GO:0005524">
    <property type="term" value="F:ATP binding"/>
    <property type="evidence" value="ECO:0007669"/>
    <property type="project" value="UniProtKB-KW"/>
</dbReference>
<comment type="function">
    <text evidence="8">Phosphorylates Ins(1,3,4,5,6)P5 at position 2 to form Ins(1,2,3,4,5,6)P6 (InsP6 or phytate).</text>
</comment>
<dbReference type="GO" id="GO:0035299">
    <property type="term" value="F:inositol-1,3,4,5,6-pentakisphosphate 2-kinase activity"/>
    <property type="evidence" value="ECO:0007669"/>
    <property type="project" value="UniProtKB-EC"/>
</dbReference>
<evidence type="ECO:0000256" key="5">
    <source>
        <dbReference type="ARBA" id="ARBA00022741"/>
    </source>
</evidence>
<evidence type="ECO:0000313" key="10">
    <source>
        <dbReference type="Proteomes" id="UP001213000"/>
    </source>
</evidence>
<evidence type="ECO:0000256" key="8">
    <source>
        <dbReference type="RuleBase" id="RU364126"/>
    </source>
</evidence>
<evidence type="ECO:0000313" key="9">
    <source>
        <dbReference type="EMBL" id="KAJ3567019.1"/>
    </source>
</evidence>
<evidence type="ECO:0000256" key="7">
    <source>
        <dbReference type="ARBA" id="ARBA00022840"/>
    </source>
</evidence>
<dbReference type="Gene3D" id="3.30.200.110">
    <property type="entry name" value="Inositol-pentakisphosphate 2-kinase, N-lobe"/>
    <property type="match status" value="1"/>
</dbReference>
<sequence>MDDVAQTLASDWKYVSEGGATIVFSYVGSPNPSYDGMVLRLRKAVNLGRPVDGMVNEDEPDDPIIEYQKRCMERLLSRENLPLLRSVRLERTWLEQLAEKHDKERPEARSRKDQIDFTRQKGVLATDLVGGDWIAVEVKPKWAFLPSHSHLSEETKAKKVQTCRFCMHSFMRNKKNPEYVNHYCPLDLFSGEADRVRKAIDALWDAWEHSNGGVNNLKLFAHGKVVLPGQIERLVDEKTDKEAVHPEQIKQMFKQALFNTLMKTSVLKAISRLQRTLDPLDIEGLSKLWRETELQSPLYKSEHASYSEQPVSNERIPTTPLGASSIYLPASEPSISDWVEFITNYQSNAAKEMDHSQPKADHLRYYLLAYLLSATFKDCSIIVKLDFLRPGRQSTPTVYPVSVIDLDPKSLDRLQKWEQLDREIGLSKLEQQSRTRKTVLEKKLSRNEKISDADAVWLDHDANLIDGVAIIAFFKENTEELLHTFNRQLRLEEVARLKDTRIDEYFTRK</sequence>
<organism evidence="9 10">
    <name type="scientific">Leucocoprinus birnbaumii</name>
    <dbReference type="NCBI Taxonomy" id="56174"/>
    <lineage>
        <taxon>Eukaryota</taxon>
        <taxon>Fungi</taxon>
        <taxon>Dikarya</taxon>
        <taxon>Basidiomycota</taxon>
        <taxon>Agaricomycotina</taxon>
        <taxon>Agaricomycetes</taxon>
        <taxon>Agaricomycetidae</taxon>
        <taxon>Agaricales</taxon>
        <taxon>Agaricineae</taxon>
        <taxon>Agaricaceae</taxon>
        <taxon>Leucocoprinus</taxon>
    </lineage>
</organism>
<keyword evidence="5 8" id="KW-0547">Nucleotide-binding</keyword>
<protein>
    <recommendedName>
        <fullName evidence="3 8">Inositol-pentakisphosphate 2-kinase</fullName>
        <ecNumber evidence="2 8">2.7.1.158</ecNumber>
    </recommendedName>
</protein>
<dbReference type="GO" id="GO:0005634">
    <property type="term" value="C:nucleus"/>
    <property type="evidence" value="ECO:0007669"/>
    <property type="project" value="TreeGrafter"/>
</dbReference>
<dbReference type="AlphaFoldDB" id="A0AAD5VU81"/>
<name>A0AAD5VU81_9AGAR</name>
<evidence type="ECO:0000256" key="2">
    <source>
        <dbReference type="ARBA" id="ARBA00012023"/>
    </source>
</evidence>
<dbReference type="InterPro" id="IPR043001">
    <property type="entry name" value="IP5_2-K_N_lobe"/>
</dbReference>
<evidence type="ECO:0000256" key="4">
    <source>
        <dbReference type="ARBA" id="ARBA00022679"/>
    </source>
</evidence>
<evidence type="ECO:0000256" key="6">
    <source>
        <dbReference type="ARBA" id="ARBA00022777"/>
    </source>
</evidence>
<dbReference type="EC" id="2.7.1.158" evidence="2 8"/>
<proteinExistence type="predicted"/>
<comment type="catalytic activity">
    <reaction evidence="1 8">
        <text>1D-myo-inositol 1,3,4,5,6-pentakisphosphate + ATP = 1D-myo-inositol hexakisphosphate + ADP + H(+)</text>
        <dbReference type="Rhea" id="RHEA:20313"/>
        <dbReference type="ChEBI" id="CHEBI:15378"/>
        <dbReference type="ChEBI" id="CHEBI:30616"/>
        <dbReference type="ChEBI" id="CHEBI:57733"/>
        <dbReference type="ChEBI" id="CHEBI:58130"/>
        <dbReference type="ChEBI" id="CHEBI:456216"/>
        <dbReference type="EC" id="2.7.1.158"/>
    </reaction>
</comment>
<reference evidence="9" key="1">
    <citation type="submission" date="2022-07" db="EMBL/GenBank/DDBJ databases">
        <title>Genome Sequence of Leucocoprinus birnbaumii.</title>
        <authorList>
            <person name="Buettner E."/>
        </authorList>
    </citation>
    <scope>NUCLEOTIDE SEQUENCE</scope>
    <source>
        <strain evidence="9">VT141</strain>
    </source>
</reference>
<dbReference type="InterPro" id="IPR009286">
    <property type="entry name" value="Ins_P5_2-kin"/>
</dbReference>
<keyword evidence="10" id="KW-1185">Reference proteome</keyword>
<gene>
    <name evidence="9" type="ORF">NP233_g6638</name>
</gene>
<evidence type="ECO:0000256" key="1">
    <source>
        <dbReference type="ARBA" id="ARBA00001774"/>
    </source>
</evidence>
<dbReference type="PANTHER" id="PTHR14456:SF2">
    <property type="entry name" value="INOSITOL-PENTAKISPHOSPHATE 2-KINASE"/>
    <property type="match status" value="1"/>
</dbReference>
<dbReference type="EMBL" id="JANIEX010000443">
    <property type="protein sequence ID" value="KAJ3567019.1"/>
    <property type="molecule type" value="Genomic_DNA"/>
</dbReference>
<dbReference type="Pfam" id="PF06090">
    <property type="entry name" value="Ins_P5_2-kin"/>
    <property type="match status" value="1"/>
</dbReference>
<comment type="caution">
    <text evidence="9">The sequence shown here is derived from an EMBL/GenBank/DDBJ whole genome shotgun (WGS) entry which is preliminary data.</text>
</comment>
<dbReference type="PANTHER" id="PTHR14456">
    <property type="entry name" value="INOSITOL POLYPHOSPHATE KINASE 1"/>
    <property type="match status" value="1"/>
</dbReference>
<keyword evidence="4 8" id="KW-0808">Transferase</keyword>
<dbReference type="GO" id="GO:0032958">
    <property type="term" value="P:inositol phosphate biosynthetic process"/>
    <property type="evidence" value="ECO:0007669"/>
    <property type="project" value="TreeGrafter"/>
</dbReference>
<evidence type="ECO:0000256" key="3">
    <source>
        <dbReference type="ARBA" id="ARBA00014846"/>
    </source>
</evidence>